<feature type="domain" description="Coenzyme F420 hydrogenase/dehydrogenase beta subunit N-terminal" evidence="1">
    <location>
        <begin position="37"/>
        <end position="98"/>
    </location>
</feature>
<comment type="caution">
    <text evidence="3">The sequence shown here is derived from an EMBL/GenBank/DDBJ whole genome shotgun (WGS) entry which is preliminary data.</text>
</comment>
<dbReference type="PANTHER" id="PTHR31332">
    <property type="entry name" value="7-HYDROXYMETHYL CHLOROPHYLL A REDUCTASE, CHLOROPLASTIC"/>
    <property type="match status" value="1"/>
</dbReference>
<dbReference type="InterPro" id="IPR045220">
    <property type="entry name" value="FRHB/FDHB/HCAR-like"/>
</dbReference>
<dbReference type="InterPro" id="IPR007525">
    <property type="entry name" value="FrhB_FdhB_C"/>
</dbReference>
<gene>
    <name evidence="3" type="ORF">S06H3_13728</name>
</gene>
<evidence type="ECO:0008006" key="4">
    <source>
        <dbReference type="Google" id="ProtNLM"/>
    </source>
</evidence>
<proteinExistence type="predicted"/>
<sequence>MTETDIEGLERKFLDSEGMRDEHLGIYKKLIAGKTQIEGQDGGVVTSILVAGVGKGLFDCVIVAERIEGYNAAPKIAEEIEEIKKAKGTKYVQCPMVSKIGEAVKSGKRRIAIVGTPCEIRAVRKIQSVLLKEVPQVEITAIGLFCFESFYHDKFVSKTKELLRIDLSSASKIQIAKGECMVTVNGKRYKTKIVNLEEMVRGSCHYCDDVTARLADISVGSVGSAEGYSTVIVRSERGEQFLDLIEFAIGEVNKDEISKIVRFKKAKVKDRK</sequence>
<dbReference type="EMBL" id="BARV01006702">
    <property type="protein sequence ID" value="GAI16138.1"/>
    <property type="molecule type" value="Genomic_DNA"/>
</dbReference>
<dbReference type="Pfam" id="PF04432">
    <property type="entry name" value="FrhB_FdhB_C"/>
    <property type="match status" value="1"/>
</dbReference>
<protein>
    <recommendedName>
        <fullName evidence="4">Coenzyme F420 hydrogenase/dehydrogenase beta subunit C-terminal domain-containing protein</fullName>
    </recommendedName>
</protein>
<evidence type="ECO:0000259" key="1">
    <source>
        <dbReference type="Pfam" id="PF04422"/>
    </source>
</evidence>
<dbReference type="AlphaFoldDB" id="X1LAN0"/>
<dbReference type="InterPro" id="IPR007516">
    <property type="entry name" value="Co_F420_Hydgase/DH_bsu_N"/>
</dbReference>
<dbReference type="Pfam" id="PF04422">
    <property type="entry name" value="FrhB_FdhB_N"/>
    <property type="match status" value="1"/>
</dbReference>
<dbReference type="PANTHER" id="PTHR31332:SF0">
    <property type="entry name" value="7-HYDROXYMETHYL CHLOROPHYLL A REDUCTASE, CHLOROPLASTIC"/>
    <property type="match status" value="1"/>
</dbReference>
<reference evidence="3" key="1">
    <citation type="journal article" date="2014" name="Front. Microbiol.">
        <title>High frequency of phylogenetically diverse reductive dehalogenase-homologous genes in deep subseafloor sedimentary metagenomes.</title>
        <authorList>
            <person name="Kawai M."/>
            <person name="Futagami T."/>
            <person name="Toyoda A."/>
            <person name="Takaki Y."/>
            <person name="Nishi S."/>
            <person name="Hori S."/>
            <person name="Arai W."/>
            <person name="Tsubouchi T."/>
            <person name="Morono Y."/>
            <person name="Uchiyama I."/>
            <person name="Ito T."/>
            <person name="Fujiyama A."/>
            <person name="Inagaki F."/>
            <person name="Takami H."/>
        </authorList>
    </citation>
    <scope>NUCLEOTIDE SEQUENCE</scope>
    <source>
        <strain evidence="3">Expedition CK06-06</strain>
    </source>
</reference>
<evidence type="ECO:0000259" key="2">
    <source>
        <dbReference type="Pfam" id="PF04432"/>
    </source>
</evidence>
<organism evidence="3">
    <name type="scientific">marine sediment metagenome</name>
    <dbReference type="NCBI Taxonomy" id="412755"/>
    <lineage>
        <taxon>unclassified sequences</taxon>
        <taxon>metagenomes</taxon>
        <taxon>ecological metagenomes</taxon>
    </lineage>
</organism>
<evidence type="ECO:0000313" key="3">
    <source>
        <dbReference type="EMBL" id="GAI16138.1"/>
    </source>
</evidence>
<accession>X1LAN0</accession>
<feature type="domain" description="Coenzyme F420 hydrogenase/dehydrogenase beta subunit C-terminal" evidence="2">
    <location>
        <begin position="109"/>
        <end position="245"/>
    </location>
</feature>
<dbReference type="GO" id="GO:0052592">
    <property type="term" value="F:oxidoreductase activity, acting on CH or CH2 groups, with an iron-sulfur protein as acceptor"/>
    <property type="evidence" value="ECO:0007669"/>
    <property type="project" value="TreeGrafter"/>
</dbReference>
<name>X1LAN0_9ZZZZ</name>